<feature type="transmembrane region" description="Helical" evidence="2">
    <location>
        <begin position="20"/>
        <end position="44"/>
    </location>
</feature>
<evidence type="ECO:0000313" key="3">
    <source>
        <dbReference type="EMBL" id="KAK4242878.1"/>
    </source>
</evidence>
<keyword evidence="2" id="KW-1133">Transmembrane helix</keyword>
<evidence type="ECO:0000256" key="2">
    <source>
        <dbReference type="SAM" id="Phobius"/>
    </source>
</evidence>
<organism evidence="3 4">
    <name type="scientific">Achaetomium macrosporum</name>
    <dbReference type="NCBI Taxonomy" id="79813"/>
    <lineage>
        <taxon>Eukaryota</taxon>
        <taxon>Fungi</taxon>
        <taxon>Dikarya</taxon>
        <taxon>Ascomycota</taxon>
        <taxon>Pezizomycotina</taxon>
        <taxon>Sordariomycetes</taxon>
        <taxon>Sordariomycetidae</taxon>
        <taxon>Sordariales</taxon>
        <taxon>Chaetomiaceae</taxon>
        <taxon>Achaetomium</taxon>
    </lineage>
</organism>
<keyword evidence="2" id="KW-0472">Membrane</keyword>
<dbReference type="Proteomes" id="UP001303760">
    <property type="component" value="Unassembled WGS sequence"/>
</dbReference>
<dbReference type="AlphaFoldDB" id="A0AAN7CIS9"/>
<reference evidence="3" key="2">
    <citation type="submission" date="2023-05" db="EMBL/GenBank/DDBJ databases">
        <authorList>
            <consortium name="Lawrence Berkeley National Laboratory"/>
            <person name="Steindorff A."/>
            <person name="Hensen N."/>
            <person name="Bonometti L."/>
            <person name="Westerberg I."/>
            <person name="Brannstrom I.O."/>
            <person name="Guillou S."/>
            <person name="Cros-Aarteil S."/>
            <person name="Calhoun S."/>
            <person name="Haridas S."/>
            <person name="Kuo A."/>
            <person name="Mondo S."/>
            <person name="Pangilinan J."/>
            <person name="Riley R."/>
            <person name="Labutti K."/>
            <person name="Andreopoulos B."/>
            <person name="Lipzen A."/>
            <person name="Chen C."/>
            <person name="Yanf M."/>
            <person name="Daum C."/>
            <person name="Ng V."/>
            <person name="Clum A."/>
            <person name="Ohm R."/>
            <person name="Martin F."/>
            <person name="Silar P."/>
            <person name="Natvig D."/>
            <person name="Lalanne C."/>
            <person name="Gautier V."/>
            <person name="Ament-Velasquez S.L."/>
            <person name="Kruys A."/>
            <person name="Hutchinson M.I."/>
            <person name="Powell A.J."/>
            <person name="Barry K."/>
            <person name="Miller A.N."/>
            <person name="Grigoriev I.V."/>
            <person name="Debuchy R."/>
            <person name="Gladieux P."/>
            <person name="Thoren M.H."/>
            <person name="Johannesson H."/>
        </authorList>
    </citation>
    <scope>NUCLEOTIDE SEQUENCE</scope>
    <source>
        <strain evidence="3">CBS 532.94</strain>
    </source>
</reference>
<accession>A0AAN7CIS9</accession>
<keyword evidence="2" id="KW-0812">Transmembrane</keyword>
<dbReference type="EMBL" id="MU860003">
    <property type="protein sequence ID" value="KAK4242878.1"/>
    <property type="molecule type" value="Genomic_DNA"/>
</dbReference>
<reference evidence="3" key="1">
    <citation type="journal article" date="2023" name="Mol. Phylogenet. Evol.">
        <title>Genome-scale phylogeny and comparative genomics of the fungal order Sordariales.</title>
        <authorList>
            <person name="Hensen N."/>
            <person name="Bonometti L."/>
            <person name="Westerberg I."/>
            <person name="Brannstrom I.O."/>
            <person name="Guillou S."/>
            <person name="Cros-Aarteil S."/>
            <person name="Calhoun S."/>
            <person name="Haridas S."/>
            <person name="Kuo A."/>
            <person name="Mondo S."/>
            <person name="Pangilinan J."/>
            <person name="Riley R."/>
            <person name="LaButti K."/>
            <person name="Andreopoulos B."/>
            <person name="Lipzen A."/>
            <person name="Chen C."/>
            <person name="Yan M."/>
            <person name="Daum C."/>
            <person name="Ng V."/>
            <person name="Clum A."/>
            <person name="Steindorff A."/>
            <person name="Ohm R.A."/>
            <person name="Martin F."/>
            <person name="Silar P."/>
            <person name="Natvig D.O."/>
            <person name="Lalanne C."/>
            <person name="Gautier V."/>
            <person name="Ament-Velasquez S.L."/>
            <person name="Kruys A."/>
            <person name="Hutchinson M.I."/>
            <person name="Powell A.J."/>
            <person name="Barry K."/>
            <person name="Miller A.N."/>
            <person name="Grigoriev I.V."/>
            <person name="Debuchy R."/>
            <person name="Gladieux P."/>
            <person name="Hiltunen Thoren M."/>
            <person name="Johannesson H."/>
        </authorList>
    </citation>
    <scope>NUCLEOTIDE SEQUENCE</scope>
    <source>
        <strain evidence="3">CBS 532.94</strain>
    </source>
</reference>
<sequence length="337" mass="37562">MSLIDLDQVLYARARWRKRILIPLWTFQMAVLLCLMGIFAYRLAETFEHYEEHDKLGEMPVVEVVWEATNVGFNVIALILTILEIARKATERLTPFMMVCTQVVKLTLAFAVLALDIVAYLRRMDGHYSTIGLSLDCDPANADFSAANLAALIYALITYRRLLKYEEYHLTANAKAQGYVPHDSVELSYNSQHKAYPRTVQTDARWSKRWSEYSSGYPPQTEIPPSQPASGAEFKKVVDRAIDQELGYDPNPVNRSGSVVVASGKVAVHHGMMAVPAPELQRQRSWVTERGVIAEVTEAEAEGEEDEGTVLGGGRHSQGGHVEDREALLSPQPGSGK</sequence>
<feature type="transmembrane region" description="Helical" evidence="2">
    <location>
        <begin position="64"/>
        <end position="83"/>
    </location>
</feature>
<proteinExistence type="predicted"/>
<name>A0AAN7CIS9_9PEZI</name>
<comment type="caution">
    <text evidence="3">The sequence shown here is derived from an EMBL/GenBank/DDBJ whole genome shotgun (WGS) entry which is preliminary data.</text>
</comment>
<evidence type="ECO:0000256" key="1">
    <source>
        <dbReference type="SAM" id="MobiDB-lite"/>
    </source>
</evidence>
<evidence type="ECO:0000313" key="4">
    <source>
        <dbReference type="Proteomes" id="UP001303760"/>
    </source>
</evidence>
<feature type="compositionally biased region" description="Acidic residues" evidence="1">
    <location>
        <begin position="298"/>
        <end position="308"/>
    </location>
</feature>
<gene>
    <name evidence="3" type="ORF">C8A03DRAFT_10957</name>
</gene>
<feature type="transmembrane region" description="Helical" evidence="2">
    <location>
        <begin position="103"/>
        <end position="121"/>
    </location>
</feature>
<protein>
    <submittedName>
        <fullName evidence="3">Uncharacterized protein</fullName>
    </submittedName>
</protein>
<feature type="region of interest" description="Disordered" evidence="1">
    <location>
        <begin position="298"/>
        <end position="337"/>
    </location>
</feature>
<keyword evidence="4" id="KW-1185">Reference proteome</keyword>